<proteinExistence type="predicted"/>
<reference evidence="3" key="1">
    <citation type="submission" date="2016-10" db="EMBL/GenBank/DDBJ databases">
        <authorList>
            <person name="Varghese N."/>
            <person name="Submissions S."/>
        </authorList>
    </citation>
    <scope>NUCLEOTIDE SEQUENCE [LARGE SCALE GENOMIC DNA]</scope>
    <source>
        <strain evidence="3">CGMCC 4.2126</strain>
    </source>
</reference>
<feature type="region of interest" description="Disordered" evidence="1">
    <location>
        <begin position="1"/>
        <end position="26"/>
    </location>
</feature>
<organism evidence="2 3">
    <name type="scientific">Streptosporangium canum</name>
    <dbReference type="NCBI Taxonomy" id="324952"/>
    <lineage>
        <taxon>Bacteria</taxon>
        <taxon>Bacillati</taxon>
        <taxon>Actinomycetota</taxon>
        <taxon>Actinomycetes</taxon>
        <taxon>Streptosporangiales</taxon>
        <taxon>Streptosporangiaceae</taxon>
        <taxon>Streptosporangium</taxon>
    </lineage>
</organism>
<keyword evidence="3" id="KW-1185">Reference proteome</keyword>
<gene>
    <name evidence="2" type="ORF">SAMN05216275_10478</name>
</gene>
<evidence type="ECO:0000256" key="1">
    <source>
        <dbReference type="SAM" id="MobiDB-lite"/>
    </source>
</evidence>
<protein>
    <submittedName>
        <fullName evidence="2">Uncharacterized protein</fullName>
    </submittedName>
</protein>
<name>A0A1I3JNA9_9ACTN</name>
<dbReference type="EMBL" id="FOQY01000004">
    <property type="protein sequence ID" value="SFI61762.1"/>
    <property type="molecule type" value="Genomic_DNA"/>
</dbReference>
<accession>A0A1I3JNA9</accession>
<evidence type="ECO:0000313" key="3">
    <source>
        <dbReference type="Proteomes" id="UP000199111"/>
    </source>
</evidence>
<dbReference type="Proteomes" id="UP000199111">
    <property type="component" value="Unassembled WGS sequence"/>
</dbReference>
<sequence length="53" mass="6115">MTMQSDSARSCWKSVAPPRPKLAPRPGTVEECQIRAWFSTWIAPRAVYSFFIR</sequence>
<evidence type="ECO:0000313" key="2">
    <source>
        <dbReference type="EMBL" id="SFI61762.1"/>
    </source>
</evidence>
<dbReference type="AlphaFoldDB" id="A0A1I3JNA9"/>